<reference evidence="1" key="1">
    <citation type="submission" date="2021-05" db="EMBL/GenBank/DDBJ databases">
        <authorList>
            <person name="Khan N."/>
        </authorList>
    </citation>
    <scope>NUCLEOTIDE SEQUENCE</scope>
</reference>
<dbReference type="Proteomes" id="UP000693738">
    <property type="component" value="Unassembled WGS sequence"/>
</dbReference>
<accession>A0A8J2IG05</accession>
<gene>
    <name evidence="1" type="ORF">FEQUK3_LOCUS2183</name>
</gene>
<sequence>MRAGYPWTWQLERMLAIVLPMPIGPERQQYLEILGGLDMNVWIVGRQSPPLHIWANYCLNGQGIEEVTGLPRSLLDLISLVSRGKDVSGSLQQYAAMLPQMRDTLTETCRALVLSARIYLQEEPLFPISNELFTLVTCLKQQMLNSDLGILAWPAYTLGSRGASQECRFLAEDILSMVSASCLPDGVTALRGSPLGAMRRYWASVGILNASLTRDCDGAEIGLW</sequence>
<dbReference type="AlphaFoldDB" id="A0A8J2IG05"/>
<dbReference type="EMBL" id="CAJSTJ010000099">
    <property type="protein sequence ID" value="CAG7556455.1"/>
    <property type="molecule type" value="Genomic_DNA"/>
</dbReference>
<comment type="caution">
    <text evidence="1">The sequence shown here is derived from an EMBL/GenBank/DDBJ whole genome shotgun (WGS) entry which is preliminary data.</text>
</comment>
<evidence type="ECO:0000313" key="1">
    <source>
        <dbReference type="EMBL" id="CAG7556455.1"/>
    </source>
</evidence>
<evidence type="ECO:0000313" key="2">
    <source>
        <dbReference type="Proteomes" id="UP000693738"/>
    </source>
</evidence>
<name>A0A8J2IG05_FUSEQ</name>
<proteinExistence type="predicted"/>
<protein>
    <submittedName>
        <fullName evidence="1">Uncharacterized protein</fullName>
    </submittedName>
</protein>
<organism evidence="1 2">
    <name type="scientific">Fusarium equiseti</name>
    <name type="common">Fusarium scirpi</name>
    <dbReference type="NCBI Taxonomy" id="61235"/>
    <lineage>
        <taxon>Eukaryota</taxon>
        <taxon>Fungi</taxon>
        <taxon>Dikarya</taxon>
        <taxon>Ascomycota</taxon>
        <taxon>Pezizomycotina</taxon>
        <taxon>Sordariomycetes</taxon>
        <taxon>Hypocreomycetidae</taxon>
        <taxon>Hypocreales</taxon>
        <taxon>Nectriaceae</taxon>
        <taxon>Fusarium</taxon>
        <taxon>Fusarium incarnatum-equiseti species complex</taxon>
    </lineage>
</organism>